<organism evidence="2 3">
    <name type="scientific">Prymnesium parvum</name>
    <name type="common">Toxic golden alga</name>
    <dbReference type="NCBI Taxonomy" id="97485"/>
    <lineage>
        <taxon>Eukaryota</taxon>
        <taxon>Haptista</taxon>
        <taxon>Haptophyta</taxon>
        <taxon>Prymnesiophyceae</taxon>
        <taxon>Prymnesiales</taxon>
        <taxon>Prymnesiaceae</taxon>
        <taxon>Prymnesium</taxon>
    </lineage>
</organism>
<dbReference type="AlphaFoldDB" id="A0AB34IMV2"/>
<dbReference type="InterPro" id="IPR019341">
    <property type="entry name" value="Alpha/Gamma-adaptin-bd_p34"/>
</dbReference>
<gene>
    <name evidence="2" type="ORF">AB1Y20_013193</name>
</gene>
<accession>A0AB34IMV2</accession>
<evidence type="ECO:0000256" key="1">
    <source>
        <dbReference type="SAM" id="MobiDB-lite"/>
    </source>
</evidence>
<feature type="region of interest" description="Disordered" evidence="1">
    <location>
        <begin position="376"/>
        <end position="407"/>
    </location>
</feature>
<dbReference type="PANTHER" id="PTHR14659">
    <property type="entry name" value="ALPHA- AND GAMMA-ADAPTIN-BINDING PROTEIN P34"/>
    <property type="match status" value="1"/>
</dbReference>
<dbReference type="PANTHER" id="PTHR14659:SF1">
    <property type="entry name" value="ALPHA- AND GAMMA-ADAPTIN-BINDING PROTEIN P34"/>
    <property type="match status" value="1"/>
</dbReference>
<protein>
    <submittedName>
        <fullName evidence="2">Uncharacterized protein</fullName>
    </submittedName>
</protein>
<comment type="caution">
    <text evidence="2">The sequence shown here is derived from an EMBL/GenBank/DDBJ whole genome shotgun (WGS) entry which is preliminary data.</text>
</comment>
<dbReference type="EMBL" id="JBGBPQ010000023">
    <property type="protein sequence ID" value="KAL1500537.1"/>
    <property type="molecule type" value="Genomic_DNA"/>
</dbReference>
<sequence length="500" mass="52825">MHPKRIQRWDRHVHSPFETAGLLGMACTCPLGQSFAEEGLEVWSRKELAGLDKDDAPELARLLAVSRRPANSALLASLAGSLGDDTAPEGEGEDAKEVRRLLARCSRPRPRAILQLVGARLAAEASRGAAAAPVPSAAEALRSPPSEAVAPSGGDEVKDEAAAAPAATLGGGQSLPTLDSSILLVYAPGLRRQARALAQLISGSQTARPLSHPDLKGVAYLWPLKTRYFSAALWLLVVEDAAAAHEQLTHTAPRCGALVLLFDQNSDSSWETIKNGWEAALSGEVPEIVLVVGEGESEETEASGDCDTCTSSRIEWCLDHSAEYVRADFFTQTNQAASIAAAARGETPLGNATAADVDGMARVVEALQARRWTGVSAEEVDALSGNPTPTPRQKAENADAPVPAAESRCAVPRSTVSTQALPEPGAGPFALCVEEEQSTAAESPEEAAQDKIENLMHKMSQMRQNGVSLSDSERRDKAASLALELAAMLEDGEEQSDDDH</sequence>
<dbReference type="Pfam" id="PF10199">
    <property type="entry name" value="Adaptin_binding"/>
    <property type="match status" value="1"/>
</dbReference>
<dbReference type="Proteomes" id="UP001515480">
    <property type="component" value="Unassembled WGS sequence"/>
</dbReference>
<evidence type="ECO:0000313" key="2">
    <source>
        <dbReference type="EMBL" id="KAL1500537.1"/>
    </source>
</evidence>
<proteinExistence type="predicted"/>
<reference evidence="2 3" key="1">
    <citation type="journal article" date="2024" name="Science">
        <title>Giant polyketide synthase enzymes in the biosynthesis of giant marine polyether toxins.</title>
        <authorList>
            <person name="Fallon T.R."/>
            <person name="Shende V.V."/>
            <person name="Wierzbicki I.H."/>
            <person name="Pendleton A.L."/>
            <person name="Watervoot N.F."/>
            <person name="Auber R.P."/>
            <person name="Gonzalez D.J."/>
            <person name="Wisecaver J.H."/>
            <person name="Moore B.S."/>
        </authorList>
    </citation>
    <scope>NUCLEOTIDE SEQUENCE [LARGE SCALE GENOMIC DNA]</scope>
    <source>
        <strain evidence="2 3">12B1</strain>
    </source>
</reference>
<keyword evidence="3" id="KW-1185">Reference proteome</keyword>
<dbReference type="Gene3D" id="3.40.50.11960">
    <property type="match status" value="1"/>
</dbReference>
<feature type="region of interest" description="Disordered" evidence="1">
    <location>
        <begin position="133"/>
        <end position="170"/>
    </location>
</feature>
<name>A0AB34IMV2_PRYPA</name>
<evidence type="ECO:0000313" key="3">
    <source>
        <dbReference type="Proteomes" id="UP001515480"/>
    </source>
</evidence>